<feature type="domain" description="Carbohydrate-binding" evidence="1">
    <location>
        <begin position="12"/>
        <end position="167"/>
    </location>
</feature>
<evidence type="ECO:0000313" key="3">
    <source>
        <dbReference type="EMBL" id="MFD1316116.1"/>
    </source>
</evidence>
<dbReference type="CDD" id="cd09618">
    <property type="entry name" value="CBM9_like_2"/>
    <property type="match status" value="1"/>
</dbReference>
<sequence length="785" mass="90614">MKATRTEELIKVDGILDEAAWQTAEIAKDFVMLRPGNGDREPEDQKTEVKILYDDQGIYVGAYLYDAKPERILKQLSERDNLGNTDFFAVIINPSNDGQNEFEFFVSAAGVQLDAQVSLANGEDFSWNEVWFSNIQMNEDGWAVEIKIPFAALRMPKEEKQVWGLNFHRRIESKREQYTWYFVDRTKGNMSQYAGILTGINNIDPPIRLSFFPFTSFIASDFDGTTDTNLAFGMDIKYGITNNFTLIATLIPDFSQAGFDNIALNLGPFEQVFAEQRQFFIEGADILNKGDLFFSRRIGNRPVGNGDIEEFTEENPQYEILDNPTQVDVLNAVKVTGRTKKGLGMAVLNAVTRETEAVVRDTISGEKEKIVTEPLTNYNIFVIDQEFNKNSSIGLANTNVTRSGSFRDANVTSLFYNIANKKNTFVVYGDGSMSNVSEDGQTTTGYAGNLAYERTEGKFRYELRSRFMDDKYDKNDLGFNRNNNFMDFMGELSYRIFEPTKNFNNYRIRLFAGHFRRFDPNVSVSNYIELNTFFVTKEQFAFGGEIGGNIGPRVDYFEPRTEGRYWVRDPRIRMNGFISTDFRKKFALEARGDFSRYIGEGGYEYEIGFYPQYRFSDKFFMQFGISRELAIDELGFVTSLDDGTIIFGERERKELENVLTAKYNFNDRSALSLALRNYWSPVKYKDQYFALQKDGSLVETDYYEDNDLNFHSWNFDLRYVWVFSRGSELVALYRNSLLDFENDLGQSEDNYFGNISNLFDQPFGHSFSIKLVYFLDYNKVRTWVQ</sequence>
<evidence type="ECO:0000313" key="4">
    <source>
        <dbReference type="Proteomes" id="UP001597201"/>
    </source>
</evidence>
<dbReference type="EMBL" id="JBHTMY010000003">
    <property type="protein sequence ID" value="MFD1316116.1"/>
    <property type="molecule type" value="Genomic_DNA"/>
</dbReference>
<comment type="caution">
    <text evidence="3">The sequence shown here is derived from an EMBL/GenBank/DDBJ whole genome shotgun (WGS) entry which is preliminary data.</text>
</comment>
<reference evidence="4" key="1">
    <citation type="journal article" date="2019" name="Int. J. Syst. Evol. Microbiol.">
        <title>The Global Catalogue of Microorganisms (GCM) 10K type strain sequencing project: providing services to taxonomists for standard genome sequencing and annotation.</title>
        <authorList>
            <consortium name="The Broad Institute Genomics Platform"/>
            <consortium name="The Broad Institute Genome Sequencing Center for Infectious Disease"/>
            <person name="Wu L."/>
            <person name="Ma J."/>
        </authorList>
    </citation>
    <scope>NUCLEOTIDE SEQUENCE [LARGE SCALE GENOMIC DNA]</scope>
    <source>
        <strain evidence="4">CCUG 61485</strain>
    </source>
</reference>
<protein>
    <submittedName>
        <fullName evidence="3">DUF5916 domain-containing protein</fullName>
    </submittedName>
</protein>
<dbReference type="Pfam" id="PF19313">
    <property type="entry name" value="DUF5916"/>
    <property type="match status" value="1"/>
</dbReference>
<dbReference type="RefSeq" id="WP_377178929.1">
    <property type="nucleotide sequence ID" value="NZ_JBHTMY010000003.1"/>
</dbReference>
<evidence type="ECO:0000259" key="2">
    <source>
        <dbReference type="Pfam" id="PF19313"/>
    </source>
</evidence>
<dbReference type="InterPro" id="IPR045670">
    <property type="entry name" value="DUF5916"/>
</dbReference>
<gene>
    <name evidence="3" type="ORF">ACFQ39_10840</name>
</gene>
<keyword evidence="4" id="KW-1185">Reference proteome</keyword>
<dbReference type="SUPFAM" id="SSF49344">
    <property type="entry name" value="CBD9-like"/>
    <property type="match status" value="1"/>
</dbReference>
<proteinExistence type="predicted"/>
<dbReference type="InterPro" id="IPR010502">
    <property type="entry name" value="Carb-bd_dom_fam9"/>
</dbReference>
<feature type="domain" description="DUF5916" evidence="2">
    <location>
        <begin position="205"/>
        <end position="783"/>
    </location>
</feature>
<organism evidence="3 4">
    <name type="scientific">Namhaeicola litoreus</name>
    <dbReference type="NCBI Taxonomy" id="1052145"/>
    <lineage>
        <taxon>Bacteria</taxon>
        <taxon>Pseudomonadati</taxon>
        <taxon>Bacteroidota</taxon>
        <taxon>Flavobacteriia</taxon>
        <taxon>Flavobacteriales</taxon>
        <taxon>Flavobacteriaceae</taxon>
        <taxon>Namhaeicola</taxon>
    </lineage>
</organism>
<dbReference type="Pfam" id="PF06452">
    <property type="entry name" value="CBM9_1"/>
    <property type="match status" value="1"/>
</dbReference>
<evidence type="ECO:0000259" key="1">
    <source>
        <dbReference type="Pfam" id="PF06452"/>
    </source>
</evidence>
<dbReference type="Gene3D" id="2.60.40.1190">
    <property type="match status" value="1"/>
</dbReference>
<dbReference type="Proteomes" id="UP001597201">
    <property type="component" value="Unassembled WGS sequence"/>
</dbReference>
<accession>A0ABW3Y2R9</accession>
<name>A0ABW3Y2R9_9FLAO</name>